<dbReference type="Proteomes" id="UP001190825">
    <property type="component" value="Unassembled WGS sequence"/>
</dbReference>
<name>A0ABX4TNB9_9HYPH</name>
<evidence type="ECO:0000313" key="3">
    <source>
        <dbReference type="Proteomes" id="UP001190825"/>
    </source>
</evidence>
<organism evidence="2 3">
    <name type="scientific">Sinorhizobium medicae</name>
    <dbReference type="NCBI Taxonomy" id="110321"/>
    <lineage>
        <taxon>Bacteria</taxon>
        <taxon>Pseudomonadati</taxon>
        <taxon>Pseudomonadota</taxon>
        <taxon>Alphaproteobacteria</taxon>
        <taxon>Hyphomicrobiales</taxon>
        <taxon>Rhizobiaceae</taxon>
        <taxon>Sinorhizobium/Ensifer group</taxon>
        <taxon>Sinorhizobium</taxon>
    </lineage>
</organism>
<feature type="region of interest" description="Disordered" evidence="1">
    <location>
        <begin position="1"/>
        <end position="26"/>
    </location>
</feature>
<keyword evidence="3" id="KW-1185">Reference proteome</keyword>
<gene>
    <name evidence="2" type="ORF">BMJ33_14105</name>
</gene>
<evidence type="ECO:0000313" key="2">
    <source>
        <dbReference type="EMBL" id="PLU03612.1"/>
    </source>
</evidence>
<comment type="caution">
    <text evidence="2">The sequence shown here is derived from an EMBL/GenBank/DDBJ whole genome shotgun (WGS) entry which is preliminary data.</text>
</comment>
<proteinExistence type="predicted"/>
<dbReference type="EMBL" id="NBUC01000069">
    <property type="protein sequence ID" value="PLU03612.1"/>
    <property type="molecule type" value="Genomic_DNA"/>
</dbReference>
<reference evidence="2 3" key="1">
    <citation type="journal article" date="2018" name="FEMS Microbiol. Ecol.">
        <title>Co-invading symbiotic mutualists of Medicago polymorpha retain high ancestral diversity and contain diverse accessory genomes.</title>
        <authorList>
            <person name="Porter S.S."/>
            <person name="Faber-Hammond J.J."/>
            <person name="Friesen M.L."/>
        </authorList>
    </citation>
    <scope>NUCLEOTIDE SEQUENCE [LARGE SCALE GENOMIC DNA]</scope>
    <source>
        <strain evidence="2 3">Str16</strain>
    </source>
</reference>
<protein>
    <submittedName>
        <fullName evidence="2">Uncharacterized protein</fullName>
    </submittedName>
</protein>
<accession>A0ABX4TNB9</accession>
<feature type="compositionally biased region" description="Basic and acidic residues" evidence="1">
    <location>
        <begin position="1"/>
        <end position="10"/>
    </location>
</feature>
<sequence>MNDKDDLGERAKRHHQPDHDPPDFSNVPVVNRIEELTPSIASPKNVTERFGGWKNRRIQSPLRFSRADS</sequence>
<evidence type="ECO:0000256" key="1">
    <source>
        <dbReference type="SAM" id="MobiDB-lite"/>
    </source>
</evidence>